<dbReference type="InterPro" id="IPR020449">
    <property type="entry name" value="Tscrpt_reg_AraC-type_HTH"/>
</dbReference>
<dbReference type="GeneID" id="93944211"/>
<dbReference type="EMBL" id="JXXR01000016">
    <property type="protein sequence ID" value="KJY71362.1"/>
    <property type="molecule type" value="Genomic_DNA"/>
</dbReference>
<dbReference type="PANTHER" id="PTHR47893">
    <property type="entry name" value="REGULATORY PROTEIN PCHR"/>
    <property type="match status" value="1"/>
</dbReference>
<dbReference type="SUPFAM" id="SSF46689">
    <property type="entry name" value="Homeodomain-like"/>
    <property type="match status" value="2"/>
</dbReference>
<dbReference type="GO" id="GO:0003700">
    <property type="term" value="F:DNA-binding transcription factor activity"/>
    <property type="evidence" value="ECO:0007669"/>
    <property type="project" value="InterPro"/>
</dbReference>
<evidence type="ECO:0000256" key="3">
    <source>
        <dbReference type="ARBA" id="ARBA00023163"/>
    </source>
</evidence>
<dbReference type="SMART" id="SM00342">
    <property type="entry name" value="HTH_ARAC"/>
    <property type="match status" value="1"/>
</dbReference>
<dbReference type="GO" id="GO:0043565">
    <property type="term" value="F:sequence-specific DNA binding"/>
    <property type="evidence" value="ECO:0007669"/>
    <property type="project" value="InterPro"/>
</dbReference>
<reference evidence="4" key="1">
    <citation type="journal article" date="2015" name="BMC Genomics">
        <title>Genome mining reveals unlocked bioactive potential of marine Gram-negative bacteria.</title>
        <authorList>
            <person name="Machado H."/>
            <person name="Sonnenschein E.C."/>
            <person name="Melchiorsen J."/>
            <person name="Gram L."/>
        </authorList>
    </citation>
    <scope>NUCLEOTIDE SEQUENCE</scope>
    <source>
        <strain evidence="4">S2052</strain>
    </source>
</reference>
<sequence>MAYYRLPFHLDLMEESIQTNGNIVFKHPSCEFSLRCNQLNDDIVLSEFHGNFCSPTQLDTPDKTEYDSVTIMLNLGNAVYYHIDSLATPRILPSQALALCYSDARTGMCRYQPQETRLFAIQMPRKVLMEYLDVMQIGNHIQDKLRNREPFLLMKPATEVFRRFAARLSLPSAPNDTLHHHLSYSFMTDATRYLIADDGVRRTRIDSCNGLEKAIDILDKEYMVPTTITQLAHRIGTNETSLKQWFRKELNTTVHQYIVQQRMAKAAELLSMSTLSISHVAQEVGYANHGHFAAAFKKEFGCAPSAYPSSPKSPLYRVTTPCK</sequence>
<gene>
    <name evidence="4" type="ORF">TW71_15220</name>
</gene>
<dbReference type="PRINTS" id="PR00032">
    <property type="entry name" value="HTHARAC"/>
</dbReference>
<dbReference type="KEGG" id="vct:JV59_22180"/>
<keyword evidence="1" id="KW-0805">Transcription regulation</keyword>
<dbReference type="RefSeq" id="WP_006961714.1">
    <property type="nucleotide sequence ID" value="NZ_CP009265.1"/>
</dbReference>
<dbReference type="PANTHER" id="PTHR47893:SF1">
    <property type="entry name" value="REGULATORY PROTEIN PCHR"/>
    <property type="match status" value="1"/>
</dbReference>
<evidence type="ECO:0000256" key="2">
    <source>
        <dbReference type="ARBA" id="ARBA00023125"/>
    </source>
</evidence>
<evidence type="ECO:0000256" key="1">
    <source>
        <dbReference type="ARBA" id="ARBA00023015"/>
    </source>
</evidence>
<keyword evidence="3" id="KW-0804">Transcription</keyword>
<keyword evidence="2" id="KW-0238">DNA-binding</keyword>
<evidence type="ECO:0000313" key="4">
    <source>
        <dbReference type="EMBL" id="KJY71362.1"/>
    </source>
</evidence>
<dbReference type="InterPro" id="IPR009057">
    <property type="entry name" value="Homeodomain-like_sf"/>
</dbReference>
<dbReference type="InterPro" id="IPR018060">
    <property type="entry name" value="HTH_AraC"/>
</dbReference>
<dbReference type="PROSITE" id="PS01124">
    <property type="entry name" value="HTH_ARAC_FAMILY_2"/>
    <property type="match status" value="1"/>
</dbReference>
<organism evidence="4">
    <name type="scientific">Vibrio coralliilyticus</name>
    <dbReference type="NCBI Taxonomy" id="190893"/>
    <lineage>
        <taxon>Bacteria</taxon>
        <taxon>Pseudomonadati</taxon>
        <taxon>Pseudomonadota</taxon>
        <taxon>Gammaproteobacteria</taxon>
        <taxon>Vibrionales</taxon>
        <taxon>Vibrionaceae</taxon>
        <taxon>Vibrio</taxon>
    </lineage>
</organism>
<dbReference type="InterPro" id="IPR053142">
    <property type="entry name" value="PchR_regulatory_protein"/>
</dbReference>
<protein>
    <submittedName>
        <fullName evidence="4">Transcriptional regulator</fullName>
    </submittedName>
</protein>
<accession>A0A1V0IDJ1</accession>
<comment type="caution">
    <text evidence="4">The sequence shown here is derived from an EMBL/GenBank/DDBJ whole genome shotgun (WGS) entry which is preliminary data.</text>
</comment>
<dbReference type="AlphaFoldDB" id="A0A1V0IDJ1"/>
<proteinExistence type="predicted"/>
<dbReference type="Gene3D" id="1.10.10.60">
    <property type="entry name" value="Homeodomain-like"/>
    <property type="match status" value="1"/>
</dbReference>
<dbReference type="Pfam" id="PF12833">
    <property type="entry name" value="HTH_18"/>
    <property type="match status" value="1"/>
</dbReference>
<name>A0A1V0IDJ1_9VIBR</name>